<dbReference type="PANTHER" id="PTHR43563:SF1">
    <property type="entry name" value="AMINE OXIDASE [FLAVIN-CONTAINING] B"/>
    <property type="match status" value="1"/>
</dbReference>
<evidence type="ECO:0000259" key="5">
    <source>
        <dbReference type="Pfam" id="PF01593"/>
    </source>
</evidence>
<comment type="cofactor">
    <cofactor evidence="1">
        <name>FAD</name>
        <dbReference type="ChEBI" id="CHEBI:57692"/>
    </cofactor>
</comment>
<keyword evidence="7" id="KW-1185">Reference proteome</keyword>
<gene>
    <name evidence="6" type="ORF">FBZ90_101192</name>
</gene>
<dbReference type="InterPro" id="IPR050703">
    <property type="entry name" value="Flavin_MAO"/>
</dbReference>
<dbReference type="AlphaFoldDB" id="A0A560HHC2"/>
<feature type="binding site" evidence="4">
    <location>
        <position position="461"/>
    </location>
    <ligand>
        <name>FAD</name>
        <dbReference type="ChEBI" id="CHEBI:57692"/>
    </ligand>
</feature>
<dbReference type="GO" id="GO:0016491">
    <property type="term" value="F:oxidoreductase activity"/>
    <property type="evidence" value="ECO:0007669"/>
    <property type="project" value="UniProtKB-KW"/>
</dbReference>
<dbReference type="InterPro" id="IPR002937">
    <property type="entry name" value="Amino_oxidase"/>
</dbReference>
<comment type="caution">
    <text evidence="6">The sequence shown here is derived from an EMBL/GenBank/DDBJ whole genome shotgun (WGS) entry which is preliminary data.</text>
</comment>
<dbReference type="Pfam" id="PF01593">
    <property type="entry name" value="Amino_oxidase"/>
    <property type="match status" value="1"/>
</dbReference>
<evidence type="ECO:0000256" key="3">
    <source>
        <dbReference type="ARBA" id="ARBA00023002"/>
    </source>
</evidence>
<accession>A0A560HHC2</accession>
<name>A0A560HHC2_9PROT</name>
<comment type="similarity">
    <text evidence="2">Belongs to the flavin monoamine oxidase family.</text>
</comment>
<keyword evidence="3" id="KW-0560">Oxidoreductase</keyword>
<dbReference type="PANTHER" id="PTHR43563">
    <property type="entry name" value="AMINE OXIDASE"/>
    <property type="match status" value="1"/>
</dbReference>
<feature type="binding site" evidence="4">
    <location>
        <begin position="68"/>
        <end position="69"/>
    </location>
    <ligand>
        <name>FAD</name>
        <dbReference type="ChEBI" id="CHEBI:57692"/>
    </ligand>
</feature>
<dbReference type="EMBL" id="VITR01000001">
    <property type="protein sequence ID" value="TWB45857.1"/>
    <property type="molecule type" value="Genomic_DNA"/>
</dbReference>
<dbReference type="SUPFAM" id="SSF51905">
    <property type="entry name" value="FAD/NAD(P)-binding domain"/>
    <property type="match status" value="1"/>
</dbReference>
<dbReference type="Gene3D" id="3.50.50.60">
    <property type="entry name" value="FAD/NAD(P)-binding domain"/>
    <property type="match status" value="1"/>
</dbReference>
<dbReference type="InterPro" id="IPR001613">
    <property type="entry name" value="Flavin_amine_oxidase"/>
</dbReference>
<evidence type="ECO:0000256" key="1">
    <source>
        <dbReference type="ARBA" id="ARBA00001974"/>
    </source>
</evidence>
<dbReference type="SUPFAM" id="SSF54373">
    <property type="entry name" value="FAD-linked reductases, C-terminal domain"/>
    <property type="match status" value="1"/>
</dbReference>
<dbReference type="OrthoDB" id="9790035at2"/>
<proteinExistence type="inferred from homology"/>
<reference evidence="6 7" key="1">
    <citation type="submission" date="2019-06" db="EMBL/GenBank/DDBJ databases">
        <title>Genomic Encyclopedia of Type Strains, Phase IV (KMG-V): Genome sequencing to study the core and pangenomes of soil and plant-associated prokaryotes.</title>
        <authorList>
            <person name="Whitman W."/>
        </authorList>
    </citation>
    <scope>NUCLEOTIDE SEQUENCE [LARGE SCALE GENOMIC DNA]</scope>
    <source>
        <strain evidence="6 7">BR 11622</strain>
    </source>
</reference>
<dbReference type="InterPro" id="IPR036188">
    <property type="entry name" value="FAD/NAD-bd_sf"/>
</dbReference>
<evidence type="ECO:0000313" key="6">
    <source>
        <dbReference type="EMBL" id="TWB45857.1"/>
    </source>
</evidence>
<feature type="domain" description="Amine oxidase" evidence="5">
    <location>
        <begin position="48"/>
        <end position="485"/>
    </location>
</feature>
<evidence type="ECO:0000256" key="4">
    <source>
        <dbReference type="PIRSR" id="PIRSR601613-1"/>
    </source>
</evidence>
<evidence type="ECO:0000313" key="7">
    <source>
        <dbReference type="Proteomes" id="UP000315751"/>
    </source>
</evidence>
<dbReference type="RefSeq" id="WP_145729127.1">
    <property type="nucleotide sequence ID" value="NZ_VITR01000001.1"/>
</dbReference>
<dbReference type="Proteomes" id="UP000315751">
    <property type="component" value="Unassembled WGS sequence"/>
</dbReference>
<organism evidence="6 7">
    <name type="scientific">Nitrospirillum amazonense</name>
    <dbReference type="NCBI Taxonomy" id="28077"/>
    <lineage>
        <taxon>Bacteria</taxon>
        <taxon>Pseudomonadati</taxon>
        <taxon>Pseudomonadota</taxon>
        <taxon>Alphaproteobacteria</taxon>
        <taxon>Rhodospirillales</taxon>
        <taxon>Azospirillaceae</taxon>
        <taxon>Nitrospirillum</taxon>
    </lineage>
</organism>
<evidence type="ECO:0000256" key="2">
    <source>
        <dbReference type="ARBA" id="ARBA00005995"/>
    </source>
</evidence>
<protein>
    <submittedName>
        <fullName evidence="6">Monoamine oxidase</fullName>
    </submittedName>
</protein>
<dbReference type="PRINTS" id="PR00757">
    <property type="entry name" value="AMINEOXDASEF"/>
</dbReference>
<sequence>MSQDVRSFLPTRRAVVGGLLASAPLLGTVPAWAKGPQTVDVVIIGAGLAGLNAASILEGQGLSVQVVEASDRVGGRLRTGRKDGYQAELGASEVGALYGRVRDACSRLNVGLTNKGGIPTDFLLHVNGVSLRPQDWANAPVNMTRGAERSILPYILQTGLFQRWLPFKDTAAWLDPANLVHDISAAEFMRAKGVSEAAIRLADIDVNGPSLESISALSIFRDLARARAEGFTDPNKPQYGVNNMERSYIVGGSDVLPKAMAAALKTPVRLLSPAVAVDQGDGKVRVQLANGDVLTGKYLVVAAPYSAVRNIRFTPGLPDAQADAIAGALYSATTQFHFRITKPYWEQDGLPPSLWTDLPFERAFALKSPETGATDTLIVWVNGDGATRWDDREVEQQSDLVIAELARVRPSMVGALDYILGYSWGRNPYVRGNKHVFGPGQVKRFATDMGKPVGRIHFAGEHLRRLEHGMESAMETGEAAAMEILEKA</sequence>